<feature type="region of interest" description="Disordered" evidence="1">
    <location>
        <begin position="58"/>
        <end position="100"/>
    </location>
</feature>
<reference evidence="2 3" key="1">
    <citation type="journal article" date="2023" name="Plants (Basel)">
        <title>Bridging the Gap: Combining Genomics and Transcriptomics Approaches to Understand Stylosanthes scabra, an Orphan Legume from the Brazilian Caatinga.</title>
        <authorList>
            <person name="Ferreira-Neto J.R.C."/>
            <person name="da Silva M.D."/>
            <person name="Binneck E."/>
            <person name="de Melo N.F."/>
            <person name="da Silva R.H."/>
            <person name="de Melo A.L.T.M."/>
            <person name="Pandolfi V."/>
            <person name="Bustamante F.O."/>
            <person name="Brasileiro-Vidal A.C."/>
            <person name="Benko-Iseppon A.M."/>
        </authorList>
    </citation>
    <scope>NUCLEOTIDE SEQUENCE [LARGE SCALE GENOMIC DNA]</scope>
    <source>
        <tissue evidence="2">Leaves</tissue>
    </source>
</reference>
<feature type="compositionally biased region" description="Polar residues" evidence="1">
    <location>
        <begin position="58"/>
        <end position="67"/>
    </location>
</feature>
<name>A0ABU6VKJ6_9FABA</name>
<evidence type="ECO:0000313" key="3">
    <source>
        <dbReference type="Proteomes" id="UP001341840"/>
    </source>
</evidence>
<proteinExistence type="predicted"/>
<sequence>MEEKRKKTRSLVRKGSTTSFENIVFDTRFSMVTQGWYHRQLRTMQRTIVVATARRITAAQSVNNSTEGNERGKGRGRDNRCKQQHIRQQRERKKERDDNA</sequence>
<organism evidence="2 3">
    <name type="scientific">Stylosanthes scabra</name>
    <dbReference type="NCBI Taxonomy" id="79078"/>
    <lineage>
        <taxon>Eukaryota</taxon>
        <taxon>Viridiplantae</taxon>
        <taxon>Streptophyta</taxon>
        <taxon>Embryophyta</taxon>
        <taxon>Tracheophyta</taxon>
        <taxon>Spermatophyta</taxon>
        <taxon>Magnoliopsida</taxon>
        <taxon>eudicotyledons</taxon>
        <taxon>Gunneridae</taxon>
        <taxon>Pentapetalae</taxon>
        <taxon>rosids</taxon>
        <taxon>fabids</taxon>
        <taxon>Fabales</taxon>
        <taxon>Fabaceae</taxon>
        <taxon>Papilionoideae</taxon>
        <taxon>50 kb inversion clade</taxon>
        <taxon>dalbergioids sensu lato</taxon>
        <taxon>Dalbergieae</taxon>
        <taxon>Pterocarpus clade</taxon>
        <taxon>Stylosanthes</taxon>
    </lineage>
</organism>
<dbReference type="Proteomes" id="UP001341840">
    <property type="component" value="Unassembled WGS sequence"/>
</dbReference>
<keyword evidence="3" id="KW-1185">Reference proteome</keyword>
<evidence type="ECO:0000256" key="1">
    <source>
        <dbReference type="SAM" id="MobiDB-lite"/>
    </source>
</evidence>
<comment type="caution">
    <text evidence="2">The sequence shown here is derived from an EMBL/GenBank/DDBJ whole genome shotgun (WGS) entry which is preliminary data.</text>
</comment>
<protein>
    <submittedName>
        <fullName evidence="2">Uncharacterized protein</fullName>
    </submittedName>
</protein>
<evidence type="ECO:0000313" key="2">
    <source>
        <dbReference type="EMBL" id="MED6174091.1"/>
    </source>
</evidence>
<feature type="compositionally biased region" description="Basic and acidic residues" evidence="1">
    <location>
        <begin position="88"/>
        <end position="100"/>
    </location>
</feature>
<dbReference type="EMBL" id="JASCZI010151691">
    <property type="protein sequence ID" value="MED6174091.1"/>
    <property type="molecule type" value="Genomic_DNA"/>
</dbReference>
<gene>
    <name evidence="2" type="ORF">PIB30_065618</name>
</gene>
<feature type="compositionally biased region" description="Basic and acidic residues" evidence="1">
    <location>
        <begin position="68"/>
        <end position="81"/>
    </location>
</feature>
<accession>A0ABU6VKJ6</accession>